<dbReference type="EMBL" id="JAGMUV010000008">
    <property type="protein sequence ID" value="KAH7146325.1"/>
    <property type="molecule type" value="Genomic_DNA"/>
</dbReference>
<feature type="compositionally biased region" description="Basic and acidic residues" evidence="1">
    <location>
        <begin position="48"/>
        <end position="70"/>
    </location>
</feature>
<keyword evidence="3" id="KW-1185">Reference proteome</keyword>
<comment type="caution">
    <text evidence="2">The sequence shown here is derived from an EMBL/GenBank/DDBJ whole genome shotgun (WGS) entry which is preliminary data.</text>
</comment>
<evidence type="ECO:0000256" key="1">
    <source>
        <dbReference type="SAM" id="MobiDB-lite"/>
    </source>
</evidence>
<accession>A0A9P9J6G1</accession>
<feature type="region of interest" description="Disordered" evidence="1">
    <location>
        <begin position="1"/>
        <end position="81"/>
    </location>
</feature>
<sequence>MSDNITQDPPTGSSPAPPSPTSGRRMGAHAEADAARAMRHTSSWTPMFERRQSWSKEDQKHAMHMADIDSVKTGPGFSERG</sequence>
<protein>
    <submittedName>
        <fullName evidence="2">Uncharacterized protein</fullName>
    </submittedName>
</protein>
<dbReference type="OrthoDB" id="5425892at2759"/>
<organism evidence="2 3">
    <name type="scientific">Dactylonectria macrodidyma</name>
    <dbReference type="NCBI Taxonomy" id="307937"/>
    <lineage>
        <taxon>Eukaryota</taxon>
        <taxon>Fungi</taxon>
        <taxon>Dikarya</taxon>
        <taxon>Ascomycota</taxon>
        <taxon>Pezizomycotina</taxon>
        <taxon>Sordariomycetes</taxon>
        <taxon>Hypocreomycetidae</taxon>
        <taxon>Hypocreales</taxon>
        <taxon>Nectriaceae</taxon>
        <taxon>Dactylonectria</taxon>
    </lineage>
</organism>
<gene>
    <name evidence="2" type="ORF">EDB81DRAFT_794910</name>
</gene>
<dbReference type="AlphaFoldDB" id="A0A9P9J6G1"/>
<name>A0A9P9J6G1_9HYPO</name>
<evidence type="ECO:0000313" key="3">
    <source>
        <dbReference type="Proteomes" id="UP000738349"/>
    </source>
</evidence>
<proteinExistence type="predicted"/>
<evidence type="ECO:0000313" key="2">
    <source>
        <dbReference type="EMBL" id="KAH7146325.1"/>
    </source>
</evidence>
<dbReference type="Proteomes" id="UP000738349">
    <property type="component" value="Unassembled WGS sequence"/>
</dbReference>
<reference evidence="2" key="1">
    <citation type="journal article" date="2021" name="Nat. Commun.">
        <title>Genetic determinants of endophytism in the Arabidopsis root mycobiome.</title>
        <authorList>
            <person name="Mesny F."/>
            <person name="Miyauchi S."/>
            <person name="Thiergart T."/>
            <person name="Pickel B."/>
            <person name="Atanasova L."/>
            <person name="Karlsson M."/>
            <person name="Huettel B."/>
            <person name="Barry K.W."/>
            <person name="Haridas S."/>
            <person name="Chen C."/>
            <person name="Bauer D."/>
            <person name="Andreopoulos W."/>
            <person name="Pangilinan J."/>
            <person name="LaButti K."/>
            <person name="Riley R."/>
            <person name="Lipzen A."/>
            <person name="Clum A."/>
            <person name="Drula E."/>
            <person name="Henrissat B."/>
            <person name="Kohler A."/>
            <person name="Grigoriev I.V."/>
            <person name="Martin F.M."/>
            <person name="Hacquard S."/>
        </authorList>
    </citation>
    <scope>NUCLEOTIDE SEQUENCE</scope>
    <source>
        <strain evidence="2">MPI-CAGE-AT-0147</strain>
    </source>
</reference>